<dbReference type="EMBL" id="JANCLT010000002">
    <property type="protein sequence ID" value="MCP8968058.1"/>
    <property type="molecule type" value="Genomic_DNA"/>
</dbReference>
<keyword evidence="2" id="KW-1185">Reference proteome</keyword>
<dbReference type="AlphaFoldDB" id="A0AA41X6F6"/>
<evidence type="ECO:0000313" key="2">
    <source>
        <dbReference type="Proteomes" id="UP001156102"/>
    </source>
</evidence>
<reference evidence="1" key="1">
    <citation type="submission" date="2022-07" db="EMBL/GenBank/DDBJ databases">
        <authorList>
            <person name="Li W.-J."/>
            <person name="Deng Q.-Q."/>
        </authorList>
    </citation>
    <scope>NUCLEOTIDE SEQUENCE</scope>
    <source>
        <strain evidence="1">SYSU M60031</strain>
    </source>
</reference>
<accession>A0AA41X6F6</accession>
<dbReference type="RefSeq" id="WP_254757958.1">
    <property type="nucleotide sequence ID" value="NZ_JANCLT010000002.1"/>
</dbReference>
<evidence type="ECO:0000313" key="1">
    <source>
        <dbReference type="EMBL" id="MCP8968058.1"/>
    </source>
</evidence>
<organism evidence="1 2">
    <name type="scientific">Ectobacillus ponti</name>
    <dbReference type="NCBI Taxonomy" id="2961894"/>
    <lineage>
        <taxon>Bacteria</taxon>
        <taxon>Bacillati</taxon>
        <taxon>Bacillota</taxon>
        <taxon>Bacilli</taxon>
        <taxon>Bacillales</taxon>
        <taxon>Bacillaceae</taxon>
        <taxon>Ectobacillus</taxon>
    </lineage>
</organism>
<sequence>MQTVYGCDFSGAKDASKGLFYAEGLLDGHVLRVQRVQQCDDRLDLYAAIIHSEGAWGMDFPFSLPQAAFEALGAGSWEELLAWTAGQTRADFLARLQEAFPQSHEVKCSLEQLHPQCRAADGAANSYSPLKQYNPGLRSMVYSAFKLLHYLRKQGVTVYPFDQKPGRIRLYEVYPSQVWSRFGLKRAASLQELAHHIQAEGTLQIEIPGDFADLPQDGKDAVTACMVMAHMLAVEEDWTVKPDWCGELEWERRLQEGLILPYV</sequence>
<evidence type="ECO:0008006" key="3">
    <source>
        <dbReference type="Google" id="ProtNLM"/>
    </source>
</evidence>
<name>A0AA41X6F6_9BACI</name>
<gene>
    <name evidence="1" type="ORF">NK662_05830</name>
</gene>
<dbReference type="Proteomes" id="UP001156102">
    <property type="component" value="Unassembled WGS sequence"/>
</dbReference>
<proteinExistence type="predicted"/>
<comment type="caution">
    <text evidence="1">The sequence shown here is derived from an EMBL/GenBank/DDBJ whole genome shotgun (WGS) entry which is preliminary data.</text>
</comment>
<protein>
    <recommendedName>
        <fullName evidence="3">DUF429 domain-containing protein</fullName>
    </recommendedName>
</protein>